<dbReference type="STRING" id="573058.SAMN00017477_0489"/>
<organism evidence="1 2">
    <name type="scientific">Peptoniphilus asaccharolyticus DSM 20463</name>
    <dbReference type="NCBI Taxonomy" id="573058"/>
    <lineage>
        <taxon>Bacteria</taxon>
        <taxon>Bacillati</taxon>
        <taxon>Bacillota</taxon>
        <taxon>Tissierellia</taxon>
        <taxon>Tissierellales</taxon>
        <taxon>Peptoniphilaceae</taxon>
        <taxon>Peptoniphilus</taxon>
    </lineage>
</organism>
<gene>
    <name evidence="1" type="ORF">SAMN00017477_0489</name>
</gene>
<evidence type="ECO:0000313" key="1">
    <source>
        <dbReference type="EMBL" id="SMB82682.1"/>
    </source>
</evidence>
<name>A0A1W1UNK4_PEPAS</name>
<reference evidence="2" key="1">
    <citation type="submission" date="2017-04" db="EMBL/GenBank/DDBJ databases">
        <authorList>
            <person name="Varghese N."/>
            <person name="Submissions S."/>
        </authorList>
    </citation>
    <scope>NUCLEOTIDE SEQUENCE [LARGE SCALE GENOMIC DNA]</scope>
    <source>
        <strain evidence="2">DSM 20463</strain>
    </source>
</reference>
<accession>A0A1W1UNK4</accession>
<dbReference type="AlphaFoldDB" id="A0A1W1UNK4"/>
<sequence>MFKKVVKLIIFFIFVLVCIVAYMKTDTNNLKQQKENSAQEVSKDIIDKSSEEKSISKVSAENLDKKYIDNLDEKYIDNLADRIIEYKENKEKVFYSNDPDTIMLKRISERYYGDSIEKEDLKAELKNGGYFTNYNLSETREYPKNSEFSASVKATLRIYRNGDFAEITEVLGEIFSEAVTETNKYQWVEGTVGYTPQSLPTTKITIVATGYFKIPKNFIKGIEFNIHGFNASISSGTIRDYYSDNMIIEKSFSTI</sequence>
<keyword evidence="2" id="KW-1185">Reference proteome</keyword>
<evidence type="ECO:0000313" key="2">
    <source>
        <dbReference type="Proteomes" id="UP000192368"/>
    </source>
</evidence>
<dbReference type="EMBL" id="FWWR01000009">
    <property type="protein sequence ID" value="SMB82682.1"/>
    <property type="molecule type" value="Genomic_DNA"/>
</dbReference>
<dbReference type="RefSeq" id="WP_084230168.1">
    <property type="nucleotide sequence ID" value="NZ_FWWR01000009.1"/>
</dbReference>
<proteinExistence type="predicted"/>
<protein>
    <submittedName>
        <fullName evidence="1">Uncharacterized protein</fullName>
    </submittedName>
</protein>
<dbReference type="Proteomes" id="UP000192368">
    <property type="component" value="Unassembled WGS sequence"/>
</dbReference>